<dbReference type="Gene3D" id="1.10.443.10">
    <property type="entry name" value="Intergrase catalytic core"/>
    <property type="match status" value="1"/>
</dbReference>
<sequence>MSQGFPYSKELLLFHDKQDVEKPLFVSLTSLGNKLVSLLKKNNMPAIHMHDLRHNYATICLNNGISLKTISTLLGHTNINTTANIYCESTTEKEKAMHVVSDVIGM</sequence>
<dbReference type="Proteomes" id="UP000606889">
    <property type="component" value="Unassembled WGS sequence"/>
</dbReference>
<dbReference type="InterPro" id="IPR002104">
    <property type="entry name" value="Integrase_catalytic"/>
</dbReference>
<evidence type="ECO:0000313" key="4">
    <source>
        <dbReference type="Proteomes" id="UP000606889"/>
    </source>
</evidence>
<dbReference type="InterPro" id="IPR011010">
    <property type="entry name" value="DNA_brk_join_enz"/>
</dbReference>
<dbReference type="EMBL" id="JACOON010000003">
    <property type="protein sequence ID" value="MBC5648047.1"/>
    <property type="molecule type" value="Genomic_DNA"/>
</dbReference>
<proteinExistence type="predicted"/>
<comment type="caution">
    <text evidence="3">The sequence shown here is derived from an EMBL/GenBank/DDBJ whole genome shotgun (WGS) entry which is preliminary data.</text>
</comment>
<organism evidence="3 4">
    <name type="scientific">Christensenella tenuis</name>
    <dbReference type="NCBI Taxonomy" id="2763033"/>
    <lineage>
        <taxon>Bacteria</taxon>
        <taxon>Bacillati</taxon>
        <taxon>Bacillota</taxon>
        <taxon>Clostridia</taxon>
        <taxon>Christensenellales</taxon>
        <taxon>Christensenellaceae</taxon>
        <taxon>Christensenella</taxon>
    </lineage>
</organism>
<gene>
    <name evidence="3" type="ORF">H8S18_06830</name>
</gene>
<name>A0ABR7EE18_9FIRM</name>
<dbReference type="PROSITE" id="PS51898">
    <property type="entry name" value="TYR_RECOMBINASE"/>
    <property type="match status" value="1"/>
</dbReference>
<feature type="domain" description="Tyr recombinase" evidence="2">
    <location>
        <begin position="1"/>
        <end position="99"/>
    </location>
</feature>
<dbReference type="Pfam" id="PF00589">
    <property type="entry name" value="Phage_integrase"/>
    <property type="match status" value="1"/>
</dbReference>
<evidence type="ECO:0000256" key="1">
    <source>
        <dbReference type="ARBA" id="ARBA00023172"/>
    </source>
</evidence>
<dbReference type="InterPro" id="IPR013762">
    <property type="entry name" value="Integrase-like_cat_sf"/>
</dbReference>
<evidence type="ECO:0000313" key="3">
    <source>
        <dbReference type="EMBL" id="MBC5648047.1"/>
    </source>
</evidence>
<accession>A0ABR7EE18</accession>
<protein>
    <submittedName>
        <fullName evidence="3">Tyrosine-type recombinase/integrase</fullName>
    </submittedName>
</protein>
<evidence type="ECO:0000259" key="2">
    <source>
        <dbReference type="PROSITE" id="PS51898"/>
    </source>
</evidence>
<reference evidence="3 4" key="1">
    <citation type="submission" date="2020-08" db="EMBL/GenBank/DDBJ databases">
        <title>Genome public.</title>
        <authorList>
            <person name="Liu C."/>
            <person name="Sun Q."/>
        </authorList>
    </citation>
    <scope>NUCLEOTIDE SEQUENCE [LARGE SCALE GENOMIC DNA]</scope>
    <source>
        <strain evidence="3 4">NSJ-35</strain>
    </source>
</reference>
<dbReference type="SUPFAM" id="SSF56349">
    <property type="entry name" value="DNA breaking-rejoining enzymes"/>
    <property type="match status" value="1"/>
</dbReference>
<keyword evidence="4" id="KW-1185">Reference proteome</keyword>
<keyword evidence="1" id="KW-0233">DNA recombination</keyword>
<dbReference type="RefSeq" id="WP_186857566.1">
    <property type="nucleotide sequence ID" value="NZ_JACOON010000003.1"/>
</dbReference>